<name>A0A383F7G6_9ZZZZ</name>
<sequence length="115" mass="13130">MNSKKPGRLPDDAVEAFDKDGVVVLRNIFTPWVDGVRDAIEENKRRPSWRERTYRPDEGDGCEFFQDYCVWSEFAGYRALVVDSPMAKIAAQLMRSATARVFHDHILVKEPGNAV</sequence>
<gene>
    <name evidence="1" type="ORF">METZ01_LOCUS517775</name>
</gene>
<feature type="non-terminal residue" evidence="1">
    <location>
        <position position="115"/>
    </location>
</feature>
<dbReference type="Gene3D" id="2.60.120.620">
    <property type="entry name" value="q2cbj1_9rhob like domain"/>
    <property type="match status" value="1"/>
</dbReference>
<protein>
    <recommendedName>
        <fullName evidence="2">Phytanoyl-CoA dioxygenase</fullName>
    </recommendedName>
</protein>
<dbReference type="SUPFAM" id="SSF51197">
    <property type="entry name" value="Clavaminate synthase-like"/>
    <property type="match status" value="1"/>
</dbReference>
<dbReference type="AlphaFoldDB" id="A0A383F7G6"/>
<organism evidence="1">
    <name type="scientific">marine metagenome</name>
    <dbReference type="NCBI Taxonomy" id="408172"/>
    <lineage>
        <taxon>unclassified sequences</taxon>
        <taxon>metagenomes</taxon>
        <taxon>ecological metagenomes</taxon>
    </lineage>
</organism>
<evidence type="ECO:0000313" key="1">
    <source>
        <dbReference type="EMBL" id="SVE64921.1"/>
    </source>
</evidence>
<evidence type="ECO:0008006" key="2">
    <source>
        <dbReference type="Google" id="ProtNLM"/>
    </source>
</evidence>
<proteinExistence type="predicted"/>
<reference evidence="1" key="1">
    <citation type="submission" date="2018-05" db="EMBL/GenBank/DDBJ databases">
        <authorList>
            <person name="Lanie J.A."/>
            <person name="Ng W.-L."/>
            <person name="Kazmierczak K.M."/>
            <person name="Andrzejewski T.M."/>
            <person name="Davidsen T.M."/>
            <person name="Wayne K.J."/>
            <person name="Tettelin H."/>
            <person name="Glass J.I."/>
            <person name="Rusch D."/>
            <person name="Podicherti R."/>
            <person name="Tsui H.-C.T."/>
            <person name="Winkler M.E."/>
        </authorList>
    </citation>
    <scope>NUCLEOTIDE SEQUENCE</scope>
</reference>
<dbReference type="EMBL" id="UINC01232099">
    <property type="protein sequence ID" value="SVE64921.1"/>
    <property type="molecule type" value="Genomic_DNA"/>
</dbReference>
<accession>A0A383F7G6</accession>